<accession>A0A3G1L0J7</accession>
<dbReference type="Proteomes" id="UP000323521">
    <property type="component" value="Chromosome"/>
</dbReference>
<evidence type="ECO:0000313" key="2">
    <source>
        <dbReference type="Proteomes" id="UP000323521"/>
    </source>
</evidence>
<sequence length="309" mass="34140">MAAVYQYCAFGMKIASQIPIPELQPCSGMPDINIAIGKVPKEIEGAIDSNAYYQAGKNQLLFHITNVGSYYIKNGNQIMIEPAPNAEKKAIRLFLLGSAMGAILFQRGFFPIHGSAVVVNEYCFIVTGNQGAGKSTLTAALRKKGYAILTDDIAAVAFDAEGIPWVYPSYPQQKLWKDSLESMGHEVSSLSNIYGRIDKYAVTIQDKFCETPKKLVGIYEVRKEICQNVNMNKLSGMDKLATIMNNIYRLSFVSGLNLKEETFRYSAALAKQVSVSRITRLDSVFCVEDQINLIESDLQKGSEINESAI</sequence>
<protein>
    <recommendedName>
        <fullName evidence="3">HPr kinase/phosphorylase C-terminal domain-containing protein</fullName>
    </recommendedName>
</protein>
<dbReference type="Gene3D" id="3.40.50.300">
    <property type="entry name" value="P-loop containing nucleotide triphosphate hydrolases"/>
    <property type="match status" value="1"/>
</dbReference>
<dbReference type="AlphaFoldDB" id="A0A3G1L0J7"/>
<evidence type="ECO:0000313" key="1">
    <source>
        <dbReference type="EMBL" id="ATW28171.1"/>
    </source>
</evidence>
<proteinExistence type="predicted"/>
<keyword evidence="2" id="KW-1185">Reference proteome</keyword>
<name>A0A3G1L0J7_FORW1</name>
<evidence type="ECO:0008006" key="3">
    <source>
        <dbReference type="Google" id="ProtNLM"/>
    </source>
</evidence>
<dbReference type="EMBL" id="CP017634">
    <property type="protein sequence ID" value="ATW28171.1"/>
    <property type="molecule type" value="Genomic_DNA"/>
</dbReference>
<gene>
    <name evidence="1" type="ORF">DCMF_28495</name>
</gene>
<dbReference type="OrthoDB" id="5430844at2"/>
<reference evidence="1 2" key="1">
    <citation type="submission" date="2016-10" db="EMBL/GenBank/DDBJ databases">
        <title>Complete Genome Sequence of Peptococcaceae strain DCMF.</title>
        <authorList>
            <person name="Edwards R.J."/>
            <person name="Holland S.I."/>
            <person name="Deshpande N.P."/>
            <person name="Wong Y.K."/>
            <person name="Ertan H."/>
            <person name="Manefield M."/>
            <person name="Russell T.L."/>
            <person name="Lee M.J."/>
        </authorList>
    </citation>
    <scope>NUCLEOTIDE SEQUENCE [LARGE SCALE GENOMIC DNA]</scope>
    <source>
        <strain evidence="1 2">DCMF</strain>
    </source>
</reference>
<organism evidence="1 2">
    <name type="scientific">Formimonas warabiya</name>
    <dbReference type="NCBI Taxonomy" id="1761012"/>
    <lineage>
        <taxon>Bacteria</taxon>
        <taxon>Bacillati</taxon>
        <taxon>Bacillota</taxon>
        <taxon>Clostridia</taxon>
        <taxon>Eubacteriales</taxon>
        <taxon>Peptococcaceae</taxon>
        <taxon>Candidatus Formimonas</taxon>
    </lineage>
</organism>
<dbReference type="InterPro" id="IPR027417">
    <property type="entry name" value="P-loop_NTPase"/>
</dbReference>
<dbReference type="RefSeq" id="WP_148137582.1">
    <property type="nucleotide sequence ID" value="NZ_CP017634.1"/>
</dbReference>
<dbReference type="SUPFAM" id="SSF53795">
    <property type="entry name" value="PEP carboxykinase-like"/>
    <property type="match status" value="1"/>
</dbReference>
<dbReference type="KEGG" id="fwa:DCMF_28495"/>